<keyword evidence="7" id="KW-1015">Disulfide bond</keyword>
<dbReference type="PROSITE" id="PS51909">
    <property type="entry name" value="LYSOZYME_I"/>
    <property type="match status" value="1"/>
</dbReference>
<dbReference type="Gene3D" id="1.10.530.10">
    <property type="match status" value="1"/>
</dbReference>
<keyword evidence="8" id="KW-0732">Signal</keyword>
<feature type="disulfide bond" evidence="7">
    <location>
        <begin position="98"/>
        <end position="104"/>
    </location>
</feature>
<dbReference type="FunFam" id="1.10.530.10:FF:000019">
    <property type="entry name" value="lysozyme"/>
    <property type="match status" value="1"/>
</dbReference>
<evidence type="ECO:0000256" key="1">
    <source>
        <dbReference type="ARBA" id="ARBA00000632"/>
    </source>
</evidence>
<proteinExistence type="predicted"/>
<sequence length="167" mass="17924">MATTSSLATAAVLLLAAAAAVASAVLTGSSSNKGDVLQGPDDLCLGCICEATTNCNLTFGCSRGLCGPLLISQPYWKDAGEPTLQGDSPQREGAYFRCVRDPYCAAATVRQYMNKFAQDCNVNGHVECDDFARIHYLGGYQCNLPMESLLYYQVFRQCLNSVQQLNG</sequence>
<keyword evidence="3" id="KW-0929">Antimicrobial</keyword>
<comment type="caution">
    <text evidence="9">The sequence shown here is derived from an EMBL/GenBank/DDBJ whole genome shotgun (WGS) entry which is preliminary data.</text>
</comment>
<dbReference type="GO" id="GO:0042742">
    <property type="term" value="P:defense response to bacterium"/>
    <property type="evidence" value="ECO:0007669"/>
    <property type="project" value="UniProtKB-KW"/>
</dbReference>
<feature type="disulfide bond" evidence="7">
    <location>
        <begin position="49"/>
        <end position="55"/>
    </location>
</feature>
<accession>A0AAN9W8L5</accession>
<evidence type="ECO:0000256" key="5">
    <source>
        <dbReference type="ARBA" id="ARBA00022801"/>
    </source>
</evidence>
<dbReference type="Proteomes" id="UP001378592">
    <property type="component" value="Unassembled WGS sequence"/>
</dbReference>
<name>A0AAN9W8L5_9ORTH</name>
<dbReference type="Pfam" id="PF05497">
    <property type="entry name" value="Destabilase"/>
    <property type="match status" value="1"/>
</dbReference>
<dbReference type="PANTHER" id="PTHR11195:SF22">
    <property type="entry name" value="LYSOZYME"/>
    <property type="match status" value="1"/>
</dbReference>
<feature type="signal peptide" evidence="8">
    <location>
        <begin position="1"/>
        <end position="24"/>
    </location>
</feature>
<dbReference type="GO" id="GO:0003796">
    <property type="term" value="F:lysozyme activity"/>
    <property type="evidence" value="ECO:0007669"/>
    <property type="project" value="UniProtKB-EC"/>
</dbReference>
<evidence type="ECO:0000313" key="9">
    <source>
        <dbReference type="EMBL" id="KAK7869613.1"/>
    </source>
</evidence>
<keyword evidence="4" id="KW-0081">Bacteriolytic enzyme</keyword>
<dbReference type="CDD" id="cd16890">
    <property type="entry name" value="lyz_i"/>
    <property type="match status" value="1"/>
</dbReference>
<organism evidence="9 10">
    <name type="scientific">Gryllus longicercus</name>
    <dbReference type="NCBI Taxonomy" id="2509291"/>
    <lineage>
        <taxon>Eukaryota</taxon>
        <taxon>Metazoa</taxon>
        <taxon>Ecdysozoa</taxon>
        <taxon>Arthropoda</taxon>
        <taxon>Hexapoda</taxon>
        <taxon>Insecta</taxon>
        <taxon>Pterygota</taxon>
        <taxon>Neoptera</taxon>
        <taxon>Polyneoptera</taxon>
        <taxon>Orthoptera</taxon>
        <taxon>Ensifera</taxon>
        <taxon>Gryllidea</taxon>
        <taxon>Grylloidea</taxon>
        <taxon>Gryllidae</taxon>
        <taxon>Gryllinae</taxon>
        <taxon>Gryllus</taxon>
    </lineage>
</organism>
<evidence type="ECO:0000313" key="10">
    <source>
        <dbReference type="Proteomes" id="UP001378592"/>
    </source>
</evidence>
<feature type="disulfide bond" evidence="7">
    <location>
        <begin position="61"/>
        <end position="66"/>
    </location>
</feature>
<keyword evidence="10" id="KW-1185">Reference proteome</keyword>
<evidence type="ECO:0000256" key="6">
    <source>
        <dbReference type="ARBA" id="ARBA00023295"/>
    </source>
</evidence>
<reference evidence="9 10" key="1">
    <citation type="submission" date="2024-03" db="EMBL/GenBank/DDBJ databases">
        <title>The genome assembly and annotation of the cricket Gryllus longicercus Weissman &amp; Gray.</title>
        <authorList>
            <person name="Szrajer S."/>
            <person name="Gray D."/>
            <person name="Ylla G."/>
        </authorList>
    </citation>
    <scope>NUCLEOTIDE SEQUENCE [LARGE SCALE GENOMIC DNA]</scope>
    <source>
        <strain evidence="9">DAG 2021-001</strain>
        <tissue evidence="9">Whole body minus gut</tissue>
    </source>
</reference>
<gene>
    <name evidence="9" type="ORF">R5R35_009987</name>
</gene>
<evidence type="ECO:0000256" key="8">
    <source>
        <dbReference type="SAM" id="SignalP"/>
    </source>
</evidence>
<evidence type="ECO:0000256" key="3">
    <source>
        <dbReference type="ARBA" id="ARBA00022529"/>
    </source>
</evidence>
<comment type="catalytic activity">
    <reaction evidence="1">
        <text>Hydrolysis of (1-&gt;4)-beta-linkages between N-acetylmuramic acid and N-acetyl-D-glucosamine residues in a peptidoglycan and between N-acetyl-D-glucosamine residues in chitodextrins.</text>
        <dbReference type="EC" id="3.2.1.17"/>
    </reaction>
</comment>
<keyword evidence="5" id="KW-0378">Hydrolase</keyword>
<dbReference type="AlphaFoldDB" id="A0AAN9W8L5"/>
<evidence type="ECO:0000256" key="7">
    <source>
        <dbReference type="PIRSR" id="PIRSR608597-3"/>
    </source>
</evidence>
<keyword evidence="6" id="KW-0326">Glycosidase</keyword>
<evidence type="ECO:0000256" key="2">
    <source>
        <dbReference type="ARBA" id="ARBA00012732"/>
    </source>
</evidence>
<feature type="chain" id="PRO_5043040977" description="lysozyme" evidence="8">
    <location>
        <begin position="25"/>
        <end position="167"/>
    </location>
</feature>
<dbReference type="PANTHER" id="PTHR11195">
    <property type="entry name" value="DESTABILASE-RELATED"/>
    <property type="match status" value="1"/>
</dbReference>
<dbReference type="EC" id="3.2.1.17" evidence="2"/>
<evidence type="ECO:0000256" key="4">
    <source>
        <dbReference type="ARBA" id="ARBA00022638"/>
    </source>
</evidence>
<feature type="disulfide bond" evidence="7">
    <location>
        <begin position="44"/>
        <end position="128"/>
    </location>
</feature>
<dbReference type="GO" id="GO:0031640">
    <property type="term" value="P:killing of cells of another organism"/>
    <property type="evidence" value="ECO:0007669"/>
    <property type="project" value="UniProtKB-KW"/>
</dbReference>
<dbReference type="InterPro" id="IPR008597">
    <property type="entry name" value="Invert_lysozyme"/>
</dbReference>
<protein>
    <recommendedName>
        <fullName evidence="2">lysozyme</fullName>
        <ecNumber evidence="2">3.2.1.17</ecNumber>
    </recommendedName>
</protein>
<dbReference type="EMBL" id="JAZDUA010000071">
    <property type="protein sequence ID" value="KAK7869613.1"/>
    <property type="molecule type" value="Genomic_DNA"/>
</dbReference>